<feature type="compositionally biased region" description="Basic and acidic residues" evidence="1">
    <location>
        <begin position="906"/>
        <end position="925"/>
    </location>
</feature>
<dbReference type="Proteomes" id="UP000738325">
    <property type="component" value="Unassembled WGS sequence"/>
</dbReference>
<dbReference type="SUPFAM" id="SSF88723">
    <property type="entry name" value="PIN domain-like"/>
    <property type="match status" value="1"/>
</dbReference>
<sequence length="1097" mass="125798">MGVPGLWAFVRKKGYLPEIHRNPPLPSVPQSKLRVDVNSTFYPTINFAYTYPHKNQTAAHQILERSIARLGEKSHLVLYVDGGQALEKLTTHSHREAARQQSLDRAHQSIKNLEQRFSDRKRVKKHHINKVNKHLRRAFHWHYVDRVAFYEYMLNNGWNIILCPMEADVSIATECQPQDIVLSKDSDLLVFSSVRQLWRPNGSWKHMKFLIYEKSDILAALELTDQQLTVLAIVNVEAMVKAYLLDDRVQNKNTTDEDFANAIRVFAKFTQTPVMSICPSPDSGVTYSTLCIQMADVLERFGQGKRANHDALKENKRNSFEDFKPRHKLTQKPLRFRTIDTRDSSMAHQHRSRYSFKERFEPTKKHAPPETMLQYKWKPSKKPVDRPDLPVPTKKKTPQIRKEIQGASKAKLLQEMAWEHPTVTLEMGTLCANVNEAVPDKDTAKLIISCIKRAVREASKVKRQCQEVLGLYLETLFSTPHAVIGEHDRAILHYLCPHDEDDNDVNVSNDNDDDGLPDKDKTGAFIHSFMTYLYSGNLSWRSSGTGIIVNSFVKRLQDLRLLPKPDESDRFMPKNTKEYTPSALVRSVAKQFAVELRKHLKLGCKVLSEKLIQQQQEGRWPIPFSFDMKMRSNVSVVESFSWFNYLTRSKWRAIPVSPIEDGFMNFTEYELGAFFWKNPGLHACLRDLMGQASTQSMALTQRALIRDWLPGQEPGKLTKRLIAAVAKEGLTSRRRGKAGHGAAIRLLTLQQIEDHVNALRKPSFDPCEYKEREYVLRGSIRTDGYRLQLLAFKLKELQSVRYRRYKEALLPNRLTSTTGGTDAYLTEVRNIVKTEHDVQGFWGCTPEQAGSITYLGIDLGQSCVVGACALLPDDKEPKGRKRKNRGKKKRGKKKRGNRKRGNRKRGNNDKIDIVESKEGSGKRESRARFLNLAVKQKAVSQPTFKHRRWLEEQKRSTTVMSPTPQVISSTNSTETTQEEPGVTTIMDVETGLPAPRGDGASLNRYFNHRNTFLKDLDDFYNGNEQRFKRMKWDARRSREEEYRRITDSLLRMVGGSIGARREESNKVIIGIGLGKFSSSARLSSLHGTFQTYFVHKV</sequence>
<gene>
    <name evidence="2" type="ORF">BGZ99_001621</name>
</gene>
<evidence type="ECO:0000313" key="3">
    <source>
        <dbReference type="Proteomes" id="UP000738325"/>
    </source>
</evidence>
<dbReference type="AlphaFoldDB" id="A0A9P6UY04"/>
<dbReference type="OrthoDB" id="2396933at2759"/>
<comment type="caution">
    <text evidence="2">The sequence shown here is derived from an EMBL/GenBank/DDBJ whole genome shotgun (WGS) entry which is preliminary data.</text>
</comment>
<dbReference type="InterPro" id="IPR029060">
    <property type="entry name" value="PIN-like_dom_sf"/>
</dbReference>
<feature type="region of interest" description="Disordered" evidence="1">
    <location>
        <begin position="377"/>
        <end position="398"/>
    </location>
</feature>
<reference evidence="2" key="1">
    <citation type="journal article" date="2020" name="Fungal Divers.">
        <title>Resolving the Mortierellaceae phylogeny through synthesis of multi-gene phylogenetics and phylogenomics.</title>
        <authorList>
            <person name="Vandepol N."/>
            <person name="Liber J."/>
            <person name="Desiro A."/>
            <person name="Na H."/>
            <person name="Kennedy M."/>
            <person name="Barry K."/>
            <person name="Grigoriev I.V."/>
            <person name="Miller A.N."/>
            <person name="O'Donnell K."/>
            <person name="Stajich J.E."/>
            <person name="Bonito G."/>
        </authorList>
    </citation>
    <scope>NUCLEOTIDE SEQUENCE</scope>
    <source>
        <strain evidence="2">REB-010B</strain>
    </source>
</reference>
<feature type="compositionally biased region" description="Low complexity" evidence="1">
    <location>
        <begin position="968"/>
        <end position="979"/>
    </location>
</feature>
<proteinExistence type="predicted"/>
<evidence type="ECO:0000313" key="2">
    <source>
        <dbReference type="EMBL" id="KAG0324616.1"/>
    </source>
</evidence>
<feature type="region of interest" description="Disordered" evidence="1">
    <location>
        <begin position="954"/>
        <end position="980"/>
    </location>
</feature>
<organism evidence="2 3">
    <name type="scientific">Dissophora globulifera</name>
    <dbReference type="NCBI Taxonomy" id="979702"/>
    <lineage>
        <taxon>Eukaryota</taxon>
        <taxon>Fungi</taxon>
        <taxon>Fungi incertae sedis</taxon>
        <taxon>Mucoromycota</taxon>
        <taxon>Mortierellomycotina</taxon>
        <taxon>Mortierellomycetes</taxon>
        <taxon>Mortierellales</taxon>
        <taxon>Mortierellaceae</taxon>
        <taxon>Dissophora</taxon>
    </lineage>
</organism>
<keyword evidence="3" id="KW-1185">Reference proteome</keyword>
<feature type="compositionally biased region" description="Basic residues" evidence="1">
    <location>
        <begin position="878"/>
        <end position="905"/>
    </location>
</feature>
<dbReference type="EMBL" id="JAAAIP010000142">
    <property type="protein sequence ID" value="KAG0324616.1"/>
    <property type="molecule type" value="Genomic_DNA"/>
</dbReference>
<feature type="region of interest" description="Disordered" evidence="1">
    <location>
        <begin position="874"/>
        <end position="925"/>
    </location>
</feature>
<accession>A0A9P6UY04</accession>
<name>A0A9P6UY04_9FUNG</name>
<feature type="compositionally biased region" description="Polar residues" evidence="1">
    <location>
        <begin position="956"/>
        <end position="967"/>
    </location>
</feature>
<evidence type="ECO:0000256" key="1">
    <source>
        <dbReference type="SAM" id="MobiDB-lite"/>
    </source>
</evidence>
<dbReference type="Gene3D" id="3.40.50.1010">
    <property type="entry name" value="5'-nuclease"/>
    <property type="match status" value="1"/>
</dbReference>
<protein>
    <submittedName>
        <fullName evidence="2">Uncharacterized protein</fullName>
    </submittedName>
</protein>